<evidence type="ECO:0000313" key="2">
    <source>
        <dbReference type="Proteomes" id="UP000194873"/>
    </source>
</evidence>
<sequence>MVAPPRLYLWLPHSYSSTQMLAKRFVPPPGCQRVQLEAGSFGDWLRHLPLLPTGTPVRLHNGQLKDLQNIHAAVLDLDVGTRDLQQCADAVIRLRAEYQFTHNLNQIHFHLTSGHDIWFSDWSNGKGFLVRNEEVVSVKKAVEQPTHAVFRRYLDQIFDYAGTLSLSRELQAVPLADVQPGDVLLRGGSPGHAVLVLDVAEHPSTKQKFMLLAQSYMPAQQVHVLLNHPRTGLGAWYAVDPASLEVRTPEWIFAATELRRF</sequence>
<name>A0A243W697_9BACT</name>
<dbReference type="InterPro" id="IPR032315">
    <property type="entry name" value="DUF4846"/>
</dbReference>
<reference evidence="1 2" key="1">
    <citation type="submission" date="2017-01" db="EMBL/GenBank/DDBJ databases">
        <title>A new Hymenobacter.</title>
        <authorList>
            <person name="Liang Y."/>
            <person name="Feng F."/>
        </authorList>
    </citation>
    <scope>NUCLEOTIDE SEQUENCE [LARGE SCALE GENOMIC DNA]</scope>
    <source>
        <strain evidence="1">MIMBbqt21</strain>
    </source>
</reference>
<accession>A0A243W697</accession>
<comment type="caution">
    <text evidence="1">The sequence shown here is derived from an EMBL/GenBank/DDBJ whole genome shotgun (WGS) entry which is preliminary data.</text>
</comment>
<dbReference type="Proteomes" id="UP000194873">
    <property type="component" value="Unassembled WGS sequence"/>
</dbReference>
<dbReference type="AlphaFoldDB" id="A0A243W697"/>
<dbReference type="EMBL" id="MTSE01000033">
    <property type="protein sequence ID" value="OUJ69478.1"/>
    <property type="molecule type" value="Genomic_DNA"/>
</dbReference>
<dbReference type="Pfam" id="PF16138">
    <property type="entry name" value="DUF4846"/>
    <property type="match status" value="1"/>
</dbReference>
<keyword evidence="2" id="KW-1185">Reference proteome</keyword>
<evidence type="ECO:0000313" key="1">
    <source>
        <dbReference type="EMBL" id="OUJ69478.1"/>
    </source>
</evidence>
<protein>
    <recommendedName>
        <fullName evidence="3">DUF4846 domain-containing protein</fullName>
    </recommendedName>
</protein>
<proteinExistence type="predicted"/>
<evidence type="ECO:0008006" key="3">
    <source>
        <dbReference type="Google" id="ProtNLM"/>
    </source>
</evidence>
<organism evidence="1 2">
    <name type="scientific">Hymenobacter crusticola</name>
    <dbReference type="NCBI Taxonomy" id="1770526"/>
    <lineage>
        <taxon>Bacteria</taxon>
        <taxon>Pseudomonadati</taxon>
        <taxon>Bacteroidota</taxon>
        <taxon>Cytophagia</taxon>
        <taxon>Cytophagales</taxon>
        <taxon>Hymenobacteraceae</taxon>
        <taxon>Hymenobacter</taxon>
    </lineage>
</organism>
<gene>
    <name evidence="1" type="ORF">BXP70_26455</name>
</gene>